<proteinExistence type="predicted"/>
<keyword evidence="2" id="KW-1185">Reference proteome</keyword>
<dbReference type="PATRIC" id="fig|1291052.5.peg.161"/>
<evidence type="ECO:0000313" key="1">
    <source>
        <dbReference type="EMBL" id="KRM56251.1"/>
    </source>
</evidence>
<name>A0A0R1ZVZ1_9LACO</name>
<protein>
    <submittedName>
        <fullName evidence="1">Uncharacterized protein</fullName>
    </submittedName>
</protein>
<organism evidence="1 2">
    <name type="scientific">Lacticaseibacillus sharpeae JCM 1186 = DSM 20505</name>
    <dbReference type="NCBI Taxonomy" id="1291052"/>
    <lineage>
        <taxon>Bacteria</taxon>
        <taxon>Bacillati</taxon>
        <taxon>Bacillota</taxon>
        <taxon>Bacilli</taxon>
        <taxon>Lactobacillales</taxon>
        <taxon>Lactobacillaceae</taxon>
        <taxon>Lacticaseibacillus</taxon>
    </lineage>
</organism>
<gene>
    <name evidence="1" type="ORF">FC18_GL000155</name>
</gene>
<dbReference type="Proteomes" id="UP000051679">
    <property type="component" value="Unassembled WGS sequence"/>
</dbReference>
<dbReference type="EMBL" id="AYYO01000007">
    <property type="protein sequence ID" value="KRM56251.1"/>
    <property type="molecule type" value="Genomic_DNA"/>
</dbReference>
<reference evidence="1 2" key="1">
    <citation type="journal article" date="2015" name="Genome Announc.">
        <title>Expanding the biotechnology potential of lactobacilli through comparative genomics of 213 strains and associated genera.</title>
        <authorList>
            <person name="Sun Z."/>
            <person name="Harris H.M."/>
            <person name="McCann A."/>
            <person name="Guo C."/>
            <person name="Argimon S."/>
            <person name="Zhang W."/>
            <person name="Yang X."/>
            <person name="Jeffery I.B."/>
            <person name="Cooney J.C."/>
            <person name="Kagawa T.F."/>
            <person name="Liu W."/>
            <person name="Song Y."/>
            <person name="Salvetti E."/>
            <person name="Wrobel A."/>
            <person name="Rasinkangas P."/>
            <person name="Parkhill J."/>
            <person name="Rea M.C."/>
            <person name="O'Sullivan O."/>
            <person name="Ritari J."/>
            <person name="Douillard F.P."/>
            <person name="Paul Ross R."/>
            <person name="Yang R."/>
            <person name="Briner A.E."/>
            <person name="Felis G.E."/>
            <person name="de Vos W.M."/>
            <person name="Barrangou R."/>
            <person name="Klaenhammer T.R."/>
            <person name="Caufield P.W."/>
            <person name="Cui Y."/>
            <person name="Zhang H."/>
            <person name="O'Toole P.W."/>
        </authorList>
    </citation>
    <scope>NUCLEOTIDE SEQUENCE [LARGE SCALE GENOMIC DNA]</scope>
    <source>
        <strain evidence="1 2">DSM 20505</strain>
    </source>
</reference>
<evidence type="ECO:0000313" key="2">
    <source>
        <dbReference type="Proteomes" id="UP000051679"/>
    </source>
</evidence>
<dbReference type="AlphaFoldDB" id="A0A0R1ZVZ1"/>
<sequence length="114" mass="12564">MPSIELCIEEAYIVSNQKEAEAMAEKRKGKRQLLGILTADGNGKTISIKLPQSAQISAGAQVEVYLDADGAVILKPQPQRINIWDTEFVQNYDFARDKKLIGTPDDMGKTGKEI</sequence>
<comment type="caution">
    <text evidence="1">The sequence shown here is derived from an EMBL/GenBank/DDBJ whole genome shotgun (WGS) entry which is preliminary data.</text>
</comment>
<accession>A0A0R1ZVZ1</accession>